<evidence type="ECO:0000256" key="5">
    <source>
        <dbReference type="ARBA" id="ARBA00022692"/>
    </source>
</evidence>
<dbReference type="SUPFAM" id="SSF101912">
    <property type="entry name" value="Sema domain"/>
    <property type="match status" value="1"/>
</dbReference>
<dbReference type="Gene3D" id="3.30.1680.10">
    <property type="entry name" value="ligand-binding face of the semaphorins, domain 2"/>
    <property type="match status" value="1"/>
</dbReference>
<keyword evidence="3" id="KW-0217">Developmental protein</keyword>
<keyword evidence="10 16" id="KW-0472">Membrane</keyword>
<dbReference type="SMART" id="SM00423">
    <property type="entry name" value="PSI"/>
    <property type="match status" value="1"/>
</dbReference>
<dbReference type="PANTHER" id="PTHR11036:SF72">
    <property type="entry name" value="SEMAPHORIN-4F"/>
    <property type="match status" value="1"/>
</dbReference>
<evidence type="ECO:0000256" key="15">
    <source>
        <dbReference type="SAM" id="MobiDB-lite"/>
    </source>
</evidence>
<keyword evidence="20" id="KW-1185">Reference proteome</keyword>
<evidence type="ECO:0000259" key="18">
    <source>
        <dbReference type="PROSITE" id="PS51004"/>
    </source>
</evidence>
<feature type="compositionally biased region" description="Polar residues" evidence="15">
    <location>
        <begin position="689"/>
        <end position="705"/>
    </location>
</feature>
<keyword evidence="13" id="KW-0393">Immunoglobulin domain</keyword>
<dbReference type="GO" id="GO:0005886">
    <property type="term" value="C:plasma membrane"/>
    <property type="evidence" value="ECO:0007669"/>
    <property type="project" value="TreeGrafter"/>
</dbReference>
<dbReference type="AlphaFoldDB" id="A0A452I6D9"/>
<evidence type="ECO:0000256" key="13">
    <source>
        <dbReference type="ARBA" id="ARBA00023319"/>
    </source>
</evidence>
<evidence type="ECO:0000256" key="8">
    <source>
        <dbReference type="ARBA" id="ARBA00022902"/>
    </source>
</evidence>
<dbReference type="Pfam" id="PF01437">
    <property type="entry name" value="PSI"/>
    <property type="match status" value="1"/>
</dbReference>
<dbReference type="Pfam" id="PF01403">
    <property type="entry name" value="Sema"/>
    <property type="match status" value="1"/>
</dbReference>
<dbReference type="FunFam" id="2.130.10.10:FF:000033">
    <property type="entry name" value="Semaphorin 4B"/>
    <property type="match status" value="1"/>
</dbReference>
<dbReference type="InterPro" id="IPR015943">
    <property type="entry name" value="WD40/YVTN_repeat-like_dom_sf"/>
</dbReference>
<keyword evidence="8" id="KW-0524">Neurogenesis</keyword>
<dbReference type="Ensembl" id="ENSGAGT00000026327.1">
    <property type="protein sequence ID" value="ENSGAGP00000023104.1"/>
    <property type="gene ID" value="ENSGAGG00000016927.1"/>
</dbReference>
<dbReference type="Ensembl" id="ENSGAGT00000026319.1">
    <property type="protein sequence ID" value="ENSGAGP00000023099.1"/>
    <property type="gene ID" value="ENSGAGG00000016927.1"/>
</dbReference>
<dbReference type="InterPro" id="IPR001627">
    <property type="entry name" value="Semap_dom"/>
</dbReference>
<dbReference type="SMART" id="SM00630">
    <property type="entry name" value="Sema"/>
    <property type="match status" value="1"/>
</dbReference>
<evidence type="ECO:0000256" key="14">
    <source>
        <dbReference type="PROSITE-ProRule" id="PRU00352"/>
    </source>
</evidence>
<evidence type="ECO:0000256" key="2">
    <source>
        <dbReference type="ARBA" id="ARBA00009492"/>
    </source>
</evidence>
<dbReference type="GO" id="GO:0030335">
    <property type="term" value="P:positive regulation of cell migration"/>
    <property type="evidence" value="ECO:0007669"/>
    <property type="project" value="TreeGrafter"/>
</dbReference>
<evidence type="ECO:0000256" key="6">
    <source>
        <dbReference type="ARBA" id="ARBA00022729"/>
    </source>
</evidence>
<dbReference type="Pfam" id="PF19428">
    <property type="entry name" value="Sema4F_C"/>
    <property type="match status" value="1"/>
</dbReference>
<evidence type="ECO:0000256" key="1">
    <source>
        <dbReference type="ARBA" id="ARBA00004479"/>
    </source>
</evidence>
<comment type="caution">
    <text evidence="14">Lacks conserved residue(s) required for the propagation of feature annotation.</text>
</comment>
<feature type="chain" id="PRO_5044604536" description="Sema domain-containing protein" evidence="17">
    <location>
        <begin position="22"/>
        <end position="755"/>
    </location>
</feature>
<accession>A0A452I6D9</accession>
<dbReference type="Ensembl" id="ENSGAGT00000026332.1">
    <property type="protein sequence ID" value="ENSGAGP00000023109.1"/>
    <property type="gene ID" value="ENSGAGG00000016927.1"/>
</dbReference>
<reference evidence="19" key="2">
    <citation type="submission" date="2025-05" db="UniProtKB">
        <authorList>
            <consortium name="Ensembl"/>
        </authorList>
    </citation>
    <scope>IDENTIFICATION</scope>
</reference>
<proteinExistence type="inferred from homology"/>
<dbReference type="Proteomes" id="UP000291020">
    <property type="component" value="Unassembled WGS sequence"/>
</dbReference>
<evidence type="ECO:0000313" key="19">
    <source>
        <dbReference type="Ensembl" id="ENSGAGP00000023099.1"/>
    </source>
</evidence>
<dbReference type="InterPro" id="IPR036352">
    <property type="entry name" value="Semap_dom_sf"/>
</dbReference>
<keyword evidence="5 16" id="KW-0812">Transmembrane</keyword>
<feature type="domain" description="Sema" evidence="18">
    <location>
        <begin position="28"/>
        <end position="492"/>
    </location>
</feature>
<protein>
    <recommendedName>
        <fullName evidence="18">Sema domain-containing protein</fullName>
    </recommendedName>
</protein>
<evidence type="ECO:0000313" key="20">
    <source>
        <dbReference type="Proteomes" id="UP000291020"/>
    </source>
</evidence>
<dbReference type="GO" id="GO:0030215">
    <property type="term" value="F:semaphorin receptor binding"/>
    <property type="evidence" value="ECO:0007669"/>
    <property type="project" value="InterPro"/>
</dbReference>
<sequence length="755" mass="83661">MGPGLGLRLLLLLVPAGLGAAAPSAMPRTARPFPEVQQMVHRFSQEAISNYSIFLVAPQTRTLYVGAKNAIFALPLESVNQPAKMISWEVPKNHRDSCTRKGKKEAECHNYIRILEFADENHLFTCGTFAFDPQCGFIKVANFSSVERQESGRGKCPFEPTQQSAAVMVDGVLYAATVSNFLGTQPIISRATGNLEERIRTEISVTWLNDPVFVGSTFLRGGESGEDDKIYFFFTETAREYDFYEQVKVPRVARVCKGDLGGLKTLQKRWTTFLKTQLVCLDPESGTNFNLLKDVFTLHSVNGTSAVFYGIFSAQRDGGQVSAVCAYSIWDIQKAMNGRFKEFKHDCDKWTSIMGGDVPEPRPGACITRSMKLAGFGSSLALPDRVLTFVRDHPLMDQVVHPLEMGPVLVKLDTQYLRIAVHRVRSVSGQEYDMLYLGTEDGHLHKAVKIAQKAVIIEDLTLFPEPQPIQNLQLHESWLYVGSSTEVTQVNTTDCERYKSCMECVLGRDPSCAWSRELGACIHHQGQSGLLQDLTSLSILTLCPQGTEDVPVTVEVPVSLAARVVLPCTPPSAWATCMWQKPSQDATVYSLRSDGLEFTVTEKTLGDYTCECMEGGAGGVIASYSLVRGSSSANAWKTTERNYNVLVGILSFFLGFAAGSGCFFIYERKRRERLQRELLSRERNGLDLMQSNTTSCSHEPHTPSSPEDERHPLATAKKNGSLNGFPHLYINELDKDQARIYLTGVPLAKCDETSI</sequence>
<keyword evidence="6 17" id="KW-0732">Signal</keyword>
<keyword evidence="4" id="KW-0597">Phosphoprotein</keyword>
<dbReference type="SUPFAM" id="SSF103575">
    <property type="entry name" value="Plexin repeat"/>
    <property type="match status" value="1"/>
</dbReference>
<name>A0A452I6D9_9SAUR</name>
<organism evidence="19 20">
    <name type="scientific">Gopherus agassizii</name>
    <name type="common">Agassiz's desert tortoise</name>
    <dbReference type="NCBI Taxonomy" id="38772"/>
    <lineage>
        <taxon>Eukaryota</taxon>
        <taxon>Metazoa</taxon>
        <taxon>Chordata</taxon>
        <taxon>Craniata</taxon>
        <taxon>Vertebrata</taxon>
        <taxon>Euteleostomi</taxon>
        <taxon>Archelosauria</taxon>
        <taxon>Testudinata</taxon>
        <taxon>Testudines</taxon>
        <taxon>Cryptodira</taxon>
        <taxon>Durocryptodira</taxon>
        <taxon>Testudinoidea</taxon>
        <taxon>Testudinidae</taxon>
        <taxon>Gopherus</taxon>
    </lineage>
</organism>
<keyword evidence="7" id="KW-0221">Differentiation</keyword>
<comment type="similarity">
    <text evidence="2">Belongs to the semaphorin family.</text>
</comment>
<keyword evidence="12" id="KW-0325">Glycoprotein</keyword>
<dbReference type="GO" id="GO:0007411">
    <property type="term" value="P:axon guidance"/>
    <property type="evidence" value="ECO:0007669"/>
    <property type="project" value="TreeGrafter"/>
</dbReference>
<dbReference type="GO" id="GO:0071526">
    <property type="term" value="P:semaphorin-plexin signaling pathway"/>
    <property type="evidence" value="ECO:0007669"/>
    <property type="project" value="TreeGrafter"/>
</dbReference>
<keyword evidence="9 16" id="KW-1133">Transmembrane helix</keyword>
<dbReference type="GO" id="GO:0045499">
    <property type="term" value="F:chemorepellent activity"/>
    <property type="evidence" value="ECO:0007669"/>
    <property type="project" value="TreeGrafter"/>
</dbReference>
<dbReference type="InterPro" id="IPR016201">
    <property type="entry name" value="PSI"/>
</dbReference>
<evidence type="ECO:0000256" key="3">
    <source>
        <dbReference type="ARBA" id="ARBA00022473"/>
    </source>
</evidence>
<evidence type="ECO:0000256" key="12">
    <source>
        <dbReference type="ARBA" id="ARBA00023180"/>
    </source>
</evidence>
<dbReference type="PANTHER" id="PTHR11036">
    <property type="entry name" value="SEMAPHORIN"/>
    <property type="match status" value="1"/>
</dbReference>
<evidence type="ECO:0000256" key="16">
    <source>
        <dbReference type="SAM" id="Phobius"/>
    </source>
</evidence>
<evidence type="ECO:0000256" key="9">
    <source>
        <dbReference type="ARBA" id="ARBA00022989"/>
    </source>
</evidence>
<evidence type="ECO:0000256" key="17">
    <source>
        <dbReference type="SAM" id="SignalP"/>
    </source>
</evidence>
<dbReference type="GO" id="GO:0001755">
    <property type="term" value="P:neural crest cell migration"/>
    <property type="evidence" value="ECO:0007669"/>
    <property type="project" value="TreeGrafter"/>
</dbReference>
<evidence type="ECO:0000256" key="11">
    <source>
        <dbReference type="ARBA" id="ARBA00023157"/>
    </source>
</evidence>
<evidence type="ECO:0000256" key="4">
    <source>
        <dbReference type="ARBA" id="ARBA00022553"/>
    </source>
</evidence>
<feature type="signal peptide" evidence="17">
    <location>
        <begin position="1"/>
        <end position="21"/>
    </location>
</feature>
<dbReference type="InterPro" id="IPR027231">
    <property type="entry name" value="Semaphorin"/>
</dbReference>
<dbReference type="PROSITE" id="PS51004">
    <property type="entry name" value="SEMA"/>
    <property type="match status" value="1"/>
</dbReference>
<feature type="region of interest" description="Disordered" evidence="15">
    <location>
        <begin position="689"/>
        <end position="719"/>
    </location>
</feature>
<dbReference type="STRING" id="38772.ENSGAGP00000023099"/>
<evidence type="ECO:0000256" key="10">
    <source>
        <dbReference type="ARBA" id="ARBA00023136"/>
    </source>
</evidence>
<dbReference type="FunFam" id="3.30.1680.10:FF:000010">
    <property type="entry name" value="semaphorin-4F isoform X1"/>
    <property type="match status" value="1"/>
</dbReference>
<feature type="transmembrane region" description="Helical" evidence="16">
    <location>
        <begin position="645"/>
        <end position="666"/>
    </location>
</feature>
<reference evidence="20" key="1">
    <citation type="journal article" date="2017" name="PLoS ONE">
        <title>The Agassiz's desert tortoise genome provides a resource for the conservation of a threatened species.</title>
        <authorList>
            <person name="Tollis M."/>
            <person name="DeNardo D.F."/>
            <person name="Cornelius J.A."/>
            <person name="Dolby G.A."/>
            <person name="Edwards T."/>
            <person name="Henen B.T."/>
            <person name="Karl A.E."/>
            <person name="Murphy R.W."/>
            <person name="Kusumi K."/>
        </authorList>
    </citation>
    <scope>NUCLEOTIDE SEQUENCE [LARGE SCALE GENOMIC DNA]</scope>
</reference>
<evidence type="ECO:0000256" key="7">
    <source>
        <dbReference type="ARBA" id="ARBA00022782"/>
    </source>
</evidence>
<dbReference type="Gene3D" id="2.130.10.10">
    <property type="entry name" value="YVTN repeat-like/Quinoprotein amine dehydrogenase"/>
    <property type="match status" value="1"/>
</dbReference>
<comment type="subcellular location">
    <subcellularLocation>
        <location evidence="1">Membrane</location>
        <topology evidence="1">Single-pass type I membrane protein</topology>
    </subcellularLocation>
</comment>
<keyword evidence="11" id="KW-1015">Disulfide bond</keyword>
<dbReference type="InterPro" id="IPR045791">
    <property type="entry name" value="Sema4F_C"/>
</dbReference>
<dbReference type="InterPro" id="IPR002165">
    <property type="entry name" value="Plexin_repeat"/>
</dbReference>